<evidence type="ECO:0000313" key="5">
    <source>
        <dbReference type="Proteomes" id="UP000593605"/>
    </source>
</evidence>
<dbReference type="EMBL" id="CP063145">
    <property type="protein sequence ID" value="QOR73726.1"/>
    <property type="molecule type" value="Genomic_DNA"/>
</dbReference>
<dbReference type="AlphaFoldDB" id="A0A7M1T467"/>
<evidence type="ECO:0000313" key="3">
    <source>
        <dbReference type="EMBL" id="QOR74202.1"/>
    </source>
</evidence>
<dbReference type="Gene3D" id="1.10.10.10">
    <property type="entry name" value="Winged helix-like DNA-binding domain superfamily/Winged helix DNA-binding domain"/>
    <property type="match status" value="1"/>
</dbReference>
<dbReference type="KEGG" id="civ:IMZ16_01895"/>
<dbReference type="RefSeq" id="WP_193439832.1">
    <property type="nucleotide sequence ID" value="NZ_CP063145.1"/>
</dbReference>
<evidence type="ECO:0000313" key="2">
    <source>
        <dbReference type="EMBL" id="QOR73726.1"/>
    </source>
</evidence>
<gene>
    <name evidence="3" type="ORF">IMZ16_01795</name>
    <name evidence="4" type="ORF">IMZ16_01895</name>
    <name evidence="1" type="ORF">IMZ16_09455</name>
    <name evidence="2" type="ORF">IMZ16_09470</name>
</gene>
<evidence type="ECO:0000313" key="4">
    <source>
        <dbReference type="EMBL" id="QOR74218.1"/>
    </source>
</evidence>
<dbReference type="InterPro" id="IPR010921">
    <property type="entry name" value="Trp_repressor/repl_initiator"/>
</dbReference>
<sequence length="89" mass="10575">MKKQRRKFTPSFKAQVALEALKERQTLAELASRFEVHPQQIQNWKKEFLSKSEQVFALEKKKEHSAGKEEKLYQKIGQLQIEIDFLKKT</sequence>
<dbReference type="Proteomes" id="UP000593605">
    <property type="component" value="Chromosome"/>
</dbReference>
<dbReference type="GO" id="GO:0043565">
    <property type="term" value="F:sequence-specific DNA binding"/>
    <property type="evidence" value="ECO:0007669"/>
    <property type="project" value="InterPro"/>
</dbReference>
<dbReference type="KEGG" id="civ:IMZ16_09470"/>
<dbReference type="GO" id="GO:0004803">
    <property type="term" value="F:transposase activity"/>
    <property type="evidence" value="ECO:0007669"/>
    <property type="project" value="InterPro"/>
</dbReference>
<organism evidence="1 5">
    <name type="scientific">Cruoricaptor ignavus</name>
    <dbReference type="NCBI Taxonomy" id="1118202"/>
    <lineage>
        <taxon>Bacteria</taxon>
        <taxon>Pseudomonadati</taxon>
        <taxon>Bacteroidota</taxon>
        <taxon>Flavobacteriia</taxon>
        <taxon>Flavobacteriales</taxon>
        <taxon>Weeksellaceae</taxon>
        <taxon>Cruoricaptor</taxon>
    </lineage>
</organism>
<proteinExistence type="predicted"/>
<dbReference type="EMBL" id="CP063145">
    <property type="protein sequence ID" value="QOR73723.1"/>
    <property type="molecule type" value="Genomic_DNA"/>
</dbReference>
<protein>
    <submittedName>
        <fullName evidence="1">Transposase</fullName>
    </submittedName>
</protein>
<dbReference type="InterPro" id="IPR036388">
    <property type="entry name" value="WH-like_DNA-bd_sf"/>
</dbReference>
<dbReference type="KEGG" id="civ:IMZ16_09455"/>
<reference evidence="1 5" key="1">
    <citation type="submission" date="2020-10" db="EMBL/GenBank/DDBJ databases">
        <title>Complete genome of Cruoricapor ignavus strain M1214 isolated from the blood culture of a febrile patient.</title>
        <authorList>
            <person name="Guglielmino C.J.D."/>
        </authorList>
    </citation>
    <scope>NUCLEOTIDE SEQUENCE [LARGE SCALE GENOMIC DNA]</scope>
    <source>
        <strain evidence="1 5">M1214</strain>
    </source>
</reference>
<dbReference type="GO" id="GO:0006313">
    <property type="term" value="P:DNA transposition"/>
    <property type="evidence" value="ECO:0007669"/>
    <property type="project" value="InterPro"/>
</dbReference>
<dbReference type="EMBL" id="CP063145">
    <property type="protein sequence ID" value="QOR74202.1"/>
    <property type="molecule type" value="Genomic_DNA"/>
</dbReference>
<name>A0A7M1T467_9FLAO</name>
<dbReference type="EMBL" id="CP063145">
    <property type="protein sequence ID" value="QOR74218.1"/>
    <property type="molecule type" value="Genomic_DNA"/>
</dbReference>
<evidence type="ECO:0000313" key="1">
    <source>
        <dbReference type="EMBL" id="QOR73723.1"/>
    </source>
</evidence>
<dbReference type="KEGG" id="civ:IMZ16_01795"/>
<dbReference type="Pfam" id="PF01527">
    <property type="entry name" value="HTH_Tnp_1"/>
    <property type="match status" value="1"/>
</dbReference>
<dbReference type="InterPro" id="IPR002514">
    <property type="entry name" value="Transposase_8"/>
</dbReference>
<dbReference type="SUPFAM" id="SSF48295">
    <property type="entry name" value="TrpR-like"/>
    <property type="match status" value="1"/>
</dbReference>
<accession>A0A7M1T467</accession>